<organism evidence="2 3">
    <name type="scientific">Populus alba x Populus x berolinensis</name>
    <dbReference type="NCBI Taxonomy" id="444605"/>
    <lineage>
        <taxon>Eukaryota</taxon>
        <taxon>Viridiplantae</taxon>
        <taxon>Streptophyta</taxon>
        <taxon>Embryophyta</taxon>
        <taxon>Tracheophyta</taxon>
        <taxon>Spermatophyta</taxon>
        <taxon>Magnoliopsida</taxon>
        <taxon>eudicotyledons</taxon>
        <taxon>Gunneridae</taxon>
        <taxon>Pentapetalae</taxon>
        <taxon>rosids</taxon>
        <taxon>fabids</taxon>
        <taxon>Malpighiales</taxon>
        <taxon>Salicaceae</taxon>
        <taxon>Saliceae</taxon>
        <taxon>Populus</taxon>
    </lineage>
</organism>
<proteinExistence type="predicted"/>
<dbReference type="AlphaFoldDB" id="A0AAD6M786"/>
<gene>
    <name evidence="2" type="ORF">NC653_027978</name>
</gene>
<feature type="region of interest" description="Disordered" evidence="1">
    <location>
        <begin position="45"/>
        <end position="74"/>
    </location>
</feature>
<evidence type="ECO:0000256" key="1">
    <source>
        <dbReference type="SAM" id="MobiDB-lite"/>
    </source>
</evidence>
<evidence type="ECO:0000313" key="3">
    <source>
        <dbReference type="Proteomes" id="UP001164929"/>
    </source>
</evidence>
<keyword evidence="3" id="KW-1185">Reference proteome</keyword>
<reference evidence="2" key="1">
    <citation type="journal article" date="2023" name="Mol. Ecol. Resour.">
        <title>Chromosome-level genome assembly of a triploid poplar Populus alba 'Berolinensis'.</title>
        <authorList>
            <person name="Chen S."/>
            <person name="Yu Y."/>
            <person name="Wang X."/>
            <person name="Wang S."/>
            <person name="Zhang T."/>
            <person name="Zhou Y."/>
            <person name="He R."/>
            <person name="Meng N."/>
            <person name="Wang Y."/>
            <person name="Liu W."/>
            <person name="Liu Z."/>
            <person name="Liu J."/>
            <person name="Guo Q."/>
            <person name="Huang H."/>
            <person name="Sederoff R.R."/>
            <person name="Wang G."/>
            <person name="Qu G."/>
            <person name="Chen S."/>
        </authorList>
    </citation>
    <scope>NUCLEOTIDE SEQUENCE</scope>
    <source>
        <strain evidence="2">SC-2020</strain>
    </source>
</reference>
<comment type="caution">
    <text evidence="2">The sequence shown here is derived from an EMBL/GenBank/DDBJ whole genome shotgun (WGS) entry which is preliminary data.</text>
</comment>
<dbReference type="EMBL" id="JAQIZT010000011">
    <property type="protein sequence ID" value="KAJ6980011.1"/>
    <property type="molecule type" value="Genomic_DNA"/>
</dbReference>
<sequence length="74" mass="8244">MYNIGIALSPFQPYPSCLFSSLQFISKSNRVNSLSPPLFQVLQNPNRNSRSISPGQNTLPHTPNSTCVERIPKL</sequence>
<feature type="compositionally biased region" description="Polar residues" evidence="1">
    <location>
        <begin position="45"/>
        <end position="67"/>
    </location>
</feature>
<name>A0AAD6M786_9ROSI</name>
<evidence type="ECO:0000313" key="2">
    <source>
        <dbReference type="EMBL" id="KAJ6980011.1"/>
    </source>
</evidence>
<accession>A0AAD6M786</accession>
<dbReference type="Proteomes" id="UP001164929">
    <property type="component" value="Chromosome 11"/>
</dbReference>
<protein>
    <submittedName>
        <fullName evidence="2">Uncharacterized protein</fullName>
    </submittedName>
</protein>